<reference evidence="3" key="1">
    <citation type="journal article" date="2011" name="PLoS Genet.">
        <title>The genome sequence of the leaf-cutter ant Atta cephalotes reveals insights into its obligate symbiotic lifestyle.</title>
        <authorList>
            <person name="Suen G."/>
            <person name="Teiling C."/>
            <person name="Li L."/>
            <person name="Holt C."/>
            <person name="Abouheif E."/>
            <person name="Bornberg-Bauer E."/>
            <person name="Bouffard P."/>
            <person name="Caldera E.J."/>
            <person name="Cash E."/>
            <person name="Cavanaugh A."/>
            <person name="Denas O."/>
            <person name="Elhaik E."/>
            <person name="Fave M.J."/>
            <person name="Gadau J."/>
            <person name="Gibson J.D."/>
            <person name="Graur D."/>
            <person name="Grubbs K.J."/>
            <person name="Hagen D.E."/>
            <person name="Harkins T.T."/>
            <person name="Helmkampf M."/>
            <person name="Hu H."/>
            <person name="Johnson B.R."/>
            <person name="Kim J."/>
            <person name="Marsh S.E."/>
            <person name="Moeller J.A."/>
            <person name="Munoz-Torres M.C."/>
            <person name="Murphy M.C."/>
            <person name="Naughton M.C."/>
            <person name="Nigam S."/>
            <person name="Overson R."/>
            <person name="Rajakumar R."/>
            <person name="Reese J.T."/>
            <person name="Scott J.J."/>
            <person name="Smith C.R."/>
            <person name="Tao S."/>
            <person name="Tsutsui N.D."/>
            <person name="Viljakainen L."/>
            <person name="Wissler L."/>
            <person name="Yandell M.D."/>
            <person name="Zimmer F."/>
            <person name="Taylor J."/>
            <person name="Slater S.C."/>
            <person name="Clifton S.W."/>
            <person name="Warren W.C."/>
            <person name="Elsik C.G."/>
            <person name="Smith C.D."/>
            <person name="Weinstock G.M."/>
            <person name="Gerardo N.M."/>
            <person name="Currie C.R."/>
        </authorList>
    </citation>
    <scope>NUCLEOTIDE SEQUENCE [LARGE SCALE GENOMIC DNA]</scope>
</reference>
<dbReference type="OrthoDB" id="8196131at2759"/>
<keyword evidence="3" id="KW-1185">Reference proteome</keyword>
<dbReference type="AlphaFoldDB" id="A0A158NK21"/>
<evidence type="ECO:0000313" key="2">
    <source>
        <dbReference type="EnsemblMetazoa" id="XP_012057879.1"/>
    </source>
</evidence>
<name>A0A158NK21_ATTCE</name>
<dbReference type="Proteomes" id="UP000005205">
    <property type="component" value="Unassembled WGS sequence"/>
</dbReference>
<dbReference type="GO" id="GO:0007165">
    <property type="term" value="P:signal transduction"/>
    <property type="evidence" value="ECO:0007669"/>
    <property type="project" value="InterPro"/>
</dbReference>
<dbReference type="InParanoid" id="A0A158NK21"/>
<evidence type="ECO:0000313" key="3">
    <source>
        <dbReference type="Proteomes" id="UP000005205"/>
    </source>
</evidence>
<evidence type="ECO:0000259" key="1">
    <source>
        <dbReference type="PROSITE" id="PS50238"/>
    </source>
</evidence>
<dbReference type="Pfam" id="PF00620">
    <property type="entry name" value="RhoGAP"/>
    <property type="match status" value="1"/>
</dbReference>
<accession>A0A158NK21</accession>
<dbReference type="SUPFAM" id="SSF48350">
    <property type="entry name" value="GTPase activation domain, GAP"/>
    <property type="match status" value="1"/>
</dbReference>
<reference evidence="2" key="2">
    <citation type="submission" date="2016-04" db="UniProtKB">
        <authorList>
            <consortium name="EnsemblMetazoa"/>
        </authorList>
    </citation>
    <scope>IDENTIFICATION</scope>
</reference>
<dbReference type="EMBL" id="ADTU01018383">
    <property type="status" value="NOT_ANNOTATED_CDS"/>
    <property type="molecule type" value="Genomic_DNA"/>
</dbReference>
<organism evidence="2 3">
    <name type="scientific">Atta cephalotes</name>
    <name type="common">Leafcutter ant</name>
    <dbReference type="NCBI Taxonomy" id="12957"/>
    <lineage>
        <taxon>Eukaryota</taxon>
        <taxon>Metazoa</taxon>
        <taxon>Ecdysozoa</taxon>
        <taxon>Arthropoda</taxon>
        <taxon>Hexapoda</taxon>
        <taxon>Insecta</taxon>
        <taxon>Pterygota</taxon>
        <taxon>Neoptera</taxon>
        <taxon>Endopterygota</taxon>
        <taxon>Hymenoptera</taxon>
        <taxon>Apocrita</taxon>
        <taxon>Aculeata</taxon>
        <taxon>Formicoidea</taxon>
        <taxon>Formicidae</taxon>
        <taxon>Myrmicinae</taxon>
        <taxon>Atta</taxon>
    </lineage>
</organism>
<dbReference type="Gene3D" id="1.10.555.10">
    <property type="entry name" value="Rho GTPase activation protein"/>
    <property type="match status" value="1"/>
</dbReference>
<dbReference type="InterPro" id="IPR008936">
    <property type="entry name" value="Rho_GTPase_activation_prot"/>
</dbReference>
<sequence>MNLMQKKMQERGDDIISQKSLDVVKILIHFLKEHARVEGLFRRAGRREVRRYILNSLKKGHKPHFENSNNVALECAAALQIFLSRLKKPIMPQHVQELILADNPGVEAQVIAQDALGLIRQDVGGRHCELLIHVLDLLRHLTLSGPPSECSELRGSPLPVALLPVFFNLSPGDLIRWKQVAARFSELITEAAAQLHRDVQHNIYTETINSTTSYIDTASTSQEEDEELTRWQEFSLLYPFIRLRDHFNICHVGEMARVLITPLQHPIVGRLHPTIANPN</sequence>
<proteinExistence type="predicted"/>
<protein>
    <recommendedName>
        <fullName evidence="1">Rho-GAP domain-containing protein</fullName>
    </recommendedName>
</protein>
<dbReference type="PROSITE" id="PS50238">
    <property type="entry name" value="RHOGAP"/>
    <property type="match status" value="1"/>
</dbReference>
<feature type="domain" description="Rho-GAP" evidence="1">
    <location>
        <begin position="1"/>
        <end position="196"/>
    </location>
</feature>
<dbReference type="InterPro" id="IPR000198">
    <property type="entry name" value="RhoGAP_dom"/>
</dbReference>
<dbReference type="EnsemblMetazoa" id="XM_012202489.1">
    <property type="protein sequence ID" value="XP_012057879.1"/>
    <property type="gene ID" value="LOC105621012"/>
</dbReference>
<gene>
    <name evidence="2" type="primary">105621012</name>
</gene>
<dbReference type="KEGG" id="acep:105621012"/>
<dbReference type="EMBL" id="ADTU01018382">
    <property type="status" value="NOT_ANNOTATED_CDS"/>
    <property type="molecule type" value="Genomic_DNA"/>
</dbReference>